<accession>A0A433CVV6</accession>
<protein>
    <recommendedName>
        <fullName evidence="1">Fungal-type protein kinase domain-containing protein</fullName>
    </recommendedName>
</protein>
<sequence length="90" mass="10886">MTPFVAIGTCSKMPMSFTEIYHYYAHDFRNNVDFLESRRAGTLPFISIGILEKERHGYRYDLESFLYVLLWLCCEYEGDDNWRKRMKIWV</sequence>
<feature type="domain" description="Fungal-type protein kinase" evidence="1">
    <location>
        <begin position="36"/>
        <end position="73"/>
    </location>
</feature>
<name>A0A433CVV6_9FUNG</name>
<dbReference type="Proteomes" id="UP000268093">
    <property type="component" value="Unassembled WGS sequence"/>
</dbReference>
<keyword evidence="3" id="KW-1185">Reference proteome</keyword>
<gene>
    <name evidence="2" type="ORF">BC936DRAFT_138214</name>
</gene>
<dbReference type="InterPro" id="IPR040976">
    <property type="entry name" value="Pkinase_fungal"/>
</dbReference>
<dbReference type="OrthoDB" id="2415059at2759"/>
<organism evidence="2 3">
    <name type="scientific">Jimgerdemannia flammicorona</name>
    <dbReference type="NCBI Taxonomy" id="994334"/>
    <lineage>
        <taxon>Eukaryota</taxon>
        <taxon>Fungi</taxon>
        <taxon>Fungi incertae sedis</taxon>
        <taxon>Mucoromycota</taxon>
        <taxon>Mucoromycotina</taxon>
        <taxon>Endogonomycetes</taxon>
        <taxon>Endogonales</taxon>
        <taxon>Endogonaceae</taxon>
        <taxon>Jimgerdemannia</taxon>
    </lineage>
</organism>
<dbReference type="AlphaFoldDB" id="A0A433CVV6"/>
<evidence type="ECO:0000313" key="2">
    <source>
        <dbReference type="EMBL" id="RUP42692.1"/>
    </source>
</evidence>
<dbReference type="PANTHER" id="PTHR38248">
    <property type="entry name" value="FUNK1 6"/>
    <property type="match status" value="1"/>
</dbReference>
<dbReference type="Pfam" id="PF17667">
    <property type="entry name" value="Pkinase_fungal"/>
    <property type="match status" value="1"/>
</dbReference>
<dbReference type="EMBL" id="RBNI01012704">
    <property type="protein sequence ID" value="RUP42692.1"/>
    <property type="molecule type" value="Genomic_DNA"/>
</dbReference>
<reference evidence="2 3" key="1">
    <citation type="journal article" date="2018" name="New Phytol.">
        <title>Phylogenomics of Endogonaceae and evolution of mycorrhizas within Mucoromycota.</title>
        <authorList>
            <person name="Chang Y."/>
            <person name="Desiro A."/>
            <person name="Na H."/>
            <person name="Sandor L."/>
            <person name="Lipzen A."/>
            <person name="Clum A."/>
            <person name="Barry K."/>
            <person name="Grigoriev I.V."/>
            <person name="Martin F.M."/>
            <person name="Stajich J.E."/>
            <person name="Smith M.E."/>
            <person name="Bonito G."/>
            <person name="Spatafora J.W."/>
        </authorList>
    </citation>
    <scope>NUCLEOTIDE SEQUENCE [LARGE SCALE GENOMIC DNA]</scope>
    <source>
        <strain evidence="2 3">GMNB39</strain>
    </source>
</reference>
<proteinExistence type="predicted"/>
<comment type="caution">
    <text evidence="2">The sequence shown here is derived from an EMBL/GenBank/DDBJ whole genome shotgun (WGS) entry which is preliminary data.</text>
</comment>
<dbReference type="PANTHER" id="PTHR38248:SF2">
    <property type="entry name" value="FUNK1 11"/>
    <property type="match status" value="1"/>
</dbReference>
<dbReference type="InterPro" id="IPR011009">
    <property type="entry name" value="Kinase-like_dom_sf"/>
</dbReference>
<evidence type="ECO:0000313" key="3">
    <source>
        <dbReference type="Proteomes" id="UP000268093"/>
    </source>
</evidence>
<evidence type="ECO:0000259" key="1">
    <source>
        <dbReference type="Pfam" id="PF17667"/>
    </source>
</evidence>
<dbReference type="SUPFAM" id="SSF56112">
    <property type="entry name" value="Protein kinase-like (PK-like)"/>
    <property type="match status" value="1"/>
</dbReference>